<dbReference type="Proteomes" id="UP000320948">
    <property type="component" value="Unassembled WGS sequence"/>
</dbReference>
<protein>
    <recommendedName>
        <fullName evidence="6">Cell division protein FtsL</fullName>
    </recommendedName>
</protein>
<name>A0A6N4RC57_BLAVI</name>
<dbReference type="EMBL" id="VAFM01000002">
    <property type="protein sequence ID" value="TKW60660.1"/>
    <property type="molecule type" value="Genomic_DNA"/>
</dbReference>
<feature type="region of interest" description="Disordered" evidence="2">
    <location>
        <begin position="126"/>
        <end position="161"/>
    </location>
</feature>
<gene>
    <name evidence="4" type="ORF">DI628_07105</name>
</gene>
<dbReference type="AlphaFoldDB" id="A0A6N4RC57"/>
<sequence length="161" mass="16935">MRNSLVLLAVLLSVAAFAGMMRIKTDVQTMDRQRMQLVRERAELRETKRVLEAEWALLASPSRMERVVQTMGYVPATALDIIAPMEPVSGTVPAAPRVVSGSAVAAVLAAGFVSNSEVEETGPAMVAEGTSSTTTVPPEAALPSEAVEEVSETLVPAAAAE</sequence>
<comment type="caution">
    <text evidence="4">The sequence shown here is derived from an EMBL/GenBank/DDBJ whole genome shotgun (WGS) entry which is preliminary data.</text>
</comment>
<keyword evidence="3" id="KW-0732">Signal</keyword>
<organism evidence="4 5">
    <name type="scientific">Blastochloris viridis</name>
    <name type="common">Rhodopseudomonas viridis</name>
    <dbReference type="NCBI Taxonomy" id="1079"/>
    <lineage>
        <taxon>Bacteria</taxon>
        <taxon>Pseudomonadati</taxon>
        <taxon>Pseudomonadota</taxon>
        <taxon>Alphaproteobacteria</taxon>
        <taxon>Hyphomicrobiales</taxon>
        <taxon>Blastochloridaceae</taxon>
        <taxon>Blastochloris</taxon>
    </lineage>
</organism>
<evidence type="ECO:0000313" key="4">
    <source>
        <dbReference type="EMBL" id="TKW60660.1"/>
    </source>
</evidence>
<feature type="chain" id="PRO_5027023406" description="Cell division protein FtsL" evidence="3">
    <location>
        <begin position="19"/>
        <end position="161"/>
    </location>
</feature>
<evidence type="ECO:0008006" key="6">
    <source>
        <dbReference type="Google" id="ProtNLM"/>
    </source>
</evidence>
<accession>A0A6N4RC57</accession>
<feature type="coiled-coil region" evidence="1">
    <location>
        <begin position="27"/>
        <end position="54"/>
    </location>
</feature>
<evidence type="ECO:0000256" key="2">
    <source>
        <dbReference type="SAM" id="MobiDB-lite"/>
    </source>
</evidence>
<keyword evidence="1" id="KW-0175">Coiled coil</keyword>
<proteinExistence type="predicted"/>
<reference evidence="4 5" key="1">
    <citation type="journal article" date="2017" name="Nat. Commun.">
        <title>In situ click chemistry generation of cyclooxygenase-2 inhibitors.</title>
        <authorList>
            <person name="Bhardwaj A."/>
            <person name="Kaur J."/>
            <person name="Wuest M."/>
            <person name="Wuest F."/>
        </authorList>
    </citation>
    <scope>NUCLEOTIDE SEQUENCE [LARGE SCALE GENOMIC DNA]</scope>
    <source>
        <strain evidence="4">S2_018_000_R2_106</strain>
    </source>
</reference>
<evidence type="ECO:0000313" key="5">
    <source>
        <dbReference type="Proteomes" id="UP000320948"/>
    </source>
</evidence>
<evidence type="ECO:0000256" key="3">
    <source>
        <dbReference type="SAM" id="SignalP"/>
    </source>
</evidence>
<evidence type="ECO:0000256" key="1">
    <source>
        <dbReference type="SAM" id="Coils"/>
    </source>
</evidence>
<feature type="signal peptide" evidence="3">
    <location>
        <begin position="1"/>
        <end position="18"/>
    </location>
</feature>